<name>A0A9J7AWE6_9PROT</name>
<organism evidence="2 3">
    <name type="scientific">Nisaea acidiphila</name>
    <dbReference type="NCBI Taxonomy" id="1862145"/>
    <lineage>
        <taxon>Bacteria</taxon>
        <taxon>Pseudomonadati</taxon>
        <taxon>Pseudomonadota</taxon>
        <taxon>Alphaproteobacteria</taxon>
        <taxon>Rhodospirillales</taxon>
        <taxon>Thalassobaculaceae</taxon>
        <taxon>Nisaea</taxon>
    </lineage>
</organism>
<keyword evidence="1" id="KW-0472">Membrane</keyword>
<evidence type="ECO:0000313" key="2">
    <source>
        <dbReference type="EMBL" id="UUX51624.1"/>
    </source>
</evidence>
<evidence type="ECO:0008006" key="4">
    <source>
        <dbReference type="Google" id="ProtNLM"/>
    </source>
</evidence>
<dbReference type="KEGG" id="naci:NUH88_07970"/>
<sequence length="87" mass="9582">MRPTSPSIAAKFRDAAFLLPLSGLFLLMPPLIDLFTGSEKLFGIPLIVAFIFGLWTALILIAFWFSHRLSDPEHHAPPPPDSVSPGR</sequence>
<evidence type="ECO:0000256" key="1">
    <source>
        <dbReference type="SAM" id="Phobius"/>
    </source>
</evidence>
<keyword evidence="1" id="KW-1133">Transmembrane helix</keyword>
<proteinExistence type="predicted"/>
<accession>A0A9J7AWE6</accession>
<gene>
    <name evidence="2" type="ORF">NUH88_07970</name>
</gene>
<reference evidence="2" key="1">
    <citation type="submission" date="2022-08" db="EMBL/GenBank/DDBJ databases">
        <title>Nisaea acidiphila sp. nov., isolated from a marine algal debris and emended description of the genus Nisaea Urios et al. 2008.</title>
        <authorList>
            <person name="Kwon K."/>
        </authorList>
    </citation>
    <scope>NUCLEOTIDE SEQUENCE</scope>
    <source>
        <strain evidence="2">MEBiC11861</strain>
    </source>
</reference>
<keyword evidence="3" id="KW-1185">Reference proteome</keyword>
<dbReference type="EMBL" id="CP102480">
    <property type="protein sequence ID" value="UUX51624.1"/>
    <property type="molecule type" value="Genomic_DNA"/>
</dbReference>
<feature type="transmembrane region" description="Helical" evidence="1">
    <location>
        <begin position="44"/>
        <end position="65"/>
    </location>
</feature>
<protein>
    <recommendedName>
        <fullName evidence="4">DUF3311 domain-containing protein</fullName>
    </recommendedName>
</protein>
<dbReference type="RefSeq" id="WP_257771236.1">
    <property type="nucleotide sequence ID" value="NZ_CP102480.1"/>
</dbReference>
<feature type="transmembrane region" description="Helical" evidence="1">
    <location>
        <begin position="12"/>
        <end position="32"/>
    </location>
</feature>
<dbReference type="Proteomes" id="UP001060336">
    <property type="component" value="Chromosome"/>
</dbReference>
<dbReference type="AlphaFoldDB" id="A0A9J7AWE6"/>
<keyword evidence="1" id="KW-0812">Transmembrane</keyword>
<evidence type="ECO:0000313" key="3">
    <source>
        <dbReference type="Proteomes" id="UP001060336"/>
    </source>
</evidence>